<dbReference type="STRING" id="4540.A0A3L6RUB5"/>
<reference evidence="8" key="1">
    <citation type="journal article" date="2019" name="Nat. Commun.">
        <title>The genome of broomcorn millet.</title>
        <authorList>
            <person name="Zou C."/>
            <person name="Miki D."/>
            <person name="Li D."/>
            <person name="Tang Q."/>
            <person name="Xiao L."/>
            <person name="Rajput S."/>
            <person name="Deng P."/>
            <person name="Jia W."/>
            <person name="Huang R."/>
            <person name="Zhang M."/>
            <person name="Sun Y."/>
            <person name="Hu J."/>
            <person name="Fu X."/>
            <person name="Schnable P.S."/>
            <person name="Li F."/>
            <person name="Zhang H."/>
            <person name="Feng B."/>
            <person name="Zhu X."/>
            <person name="Liu R."/>
            <person name="Schnable J.C."/>
            <person name="Zhu J.-K."/>
            <person name="Zhang H."/>
        </authorList>
    </citation>
    <scope>NUCLEOTIDE SEQUENCE [LARGE SCALE GENOMIC DNA]</scope>
</reference>
<keyword evidence="8" id="KW-1185">Reference proteome</keyword>
<keyword evidence="3" id="KW-0677">Repeat</keyword>
<dbReference type="Proteomes" id="UP000275267">
    <property type="component" value="Unassembled WGS sequence"/>
</dbReference>
<evidence type="ECO:0000313" key="7">
    <source>
        <dbReference type="EMBL" id="RLN09326.1"/>
    </source>
</evidence>
<keyword evidence="4" id="KW-0547">Nucleotide-binding</keyword>
<organism evidence="7 8">
    <name type="scientific">Panicum miliaceum</name>
    <name type="common">Proso millet</name>
    <name type="synonym">Broomcorn millet</name>
    <dbReference type="NCBI Taxonomy" id="4540"/>
    <lineage>
        <taxon>Eukaryota</taxon>
        <taxon>Viridiplantae</taxon>
        <taxon>Streptophyta</taxon>
        <taxon>Embryophyta</taxon>
        <taxon>Tracheophyta</taxon>
        <taxon>Spermatophyta</taxon>
        <taxon>Magnoliopsida</taxon>
        <taxon>Liliopsida</taxon>
        <taxon>Poales</taxon>
        <taxon>Poaceae</taxon>
        <taxon>PACMAD clade</taxon>
        <taxon>Panicoideae</taxon>
        <taxon>Panicodae</taxon>
        <taxon>Paniceae</taxon>
        <taxon>Panicinae</taxon>
        <taxon>Panicum</taxon>
        <taxon>Panicum sect. Panicum</taxon>
    </lineage>
</organism>
<evidence type="ECO:0000256" key="5">
    <source>
        <dbReference type="ARBA" id="ARBA00022821"/>
    </source>
</evidence>
<evidence type="ECO:0000256" key="4">
    <source>
        <dbReference type="ARBA" id="ARBA00022741"/>
    </source>
</evidence>
<dbReference type="OrthoDB" id="679730at2759"/>
<proteinExistence type="inferred from homology"/>
<evidence type="ECO:0000256" key="3">
    <source>
        <dbReference type="ARBA" id="ARBA00022737"/>
    </source>
</evidence>
<keyword evidence="5" id="KW-0611">Plant defense</keyword>
<evidence type="ECO:0000313" key="8">
    <source>
        <dbReference type="Proteomes" id="UP000275267"/>
    </source>
</evidence>
<name>A0A3L6RUB5_PANMI</name>
<comment type="caution">
    <text evidence="7">The sequence shown here is derived from an EMBL/GenBank/DDBJ whole genome shotgun (WGS) entry which is preliminary data.</text>
</comment>
<feature type="domain" description="Disease resistance N-terminal" evidence="6">
    <location>
        <begin position="7"/>
        <end position="83"/>
    </location>
</feature>
<dbReference type="PANTHER" id="PTHR19338">
    <property type="entry name" value="TRANSLOCASE OF INNER MITOCHONDRIAL MEMBRANE 13 HOMOLOG"/>
    <property type="match status" value="1"/>
</dbReference>
<dbReference type="EMBL" id="PQIB02000007">
    <property type="protein sequence ID" value="RLN09326.1"/>
    <property type="molecule type" value="Genomic_DNA"/>
</dbReference>
<dbReference type="GO" id="GO:0006952">
    <property type="term" value="P:defense response"/>
    <property type="evidence" value="ECO:0007669"/>
    <property type="project" value="UniProtKB-KW"/>
</dbReference>
<evidence type="ECO:0000256" key="2">
    <source>
        <dbReference type="ARBA" id="ARBA00022614"/>
    </source>
</evidence>
<dbReference type="Pfam" id="PF18052">
    <property type="entry name" value="Rx_N"/>
    <property type="match status" value="1"/>
</dbReference>
<dbReference type="InterPro" id="IPR041118">
    <property type="entry name" value="Rx_N"/>
</dbReference>
<comment type="similarity">
    <text evidence="1">Belongs to the disease resistance NB-LRR family.</text>
</comment>
<dbReference type="AlphaFoldDB" id="A0A3L6RUB5"/>
<dbReference type="CDD" id="cd14798">
    <property type="entry name" value="RX-CC_like"/>
    <property type="match status" value="1"/>
</dbReference>
<dbReference type="Gene3D" id="1.20.5.4130">
    <property type="match status" value="1"/>
</dbReference>
<sequence length="90" mass="10417">MEFAMGALGTLLPKLAQLLKDEYNLPKSVRKDIEFLSRELESSRAALRKVGEVPPEQRDEQVKLWARDVRELSYDMEDVVDRFPGERRGP</sequence>
<keyword evidence="2" id="KW-0433">Leucine-rich repeat</keyword>
<dbReference type="InterPro" id="IPR038005">
    <property type="entry name" value="RX-like_CC"/>
</dbReference>
<dbReference type="PANTHER" id="PTHR19338:SF75">
    <property type="entry name" value="OS08G0170100 PROTEIN"/>
    <property type="match status" value="1"/>
</dbReference>
<dbReference type="GO" id="GO:0000166">
    <property type="term" value="F:nucleotide binding"/>
    <property type="evidence" value="ECO:0007669"/>
    <property type="project" value="UniProtKB-KW"/>
</dbReference>
<evidence type="ECO:0000259" key="6">
    <source>
        <dbReference type="Pfam" id="PF18052"/>
    </source>
</evidence>
<accession>A0A3L6RUB5</accession>
<gene>
    <name evidence="7" type="ORF">C2845_PM11G25040</name>
</gene>
<protein>
    <recommendedName>
        <fullName evidence="6">Disease resistance N-terminal domain-containing protein</fullName>
    </recommendedName>
</protein>
<evidence type="ECO:0000256" key="1">
    <source>
        <dbReference type="ARBA" id="ARBA00008894"/>
    </source>
</evidence>